<protein>
    <submittedName>
        <fullName evidence="1">Uncharacterized protein</fullName>
    </submittedName>
</protein>
<evidence type="ECO:0000313" key="2">
    <source>
        <dbReference type="Proteomes" id="UP000028630"/>
    </source>
</evidence>
<dbReference type="EMBL" id="JMTB01000114">
    <property type="protein sequence ID" value="KFB99659.1"/>
    <property type="molecule type" value="Genomic_DNA"/>
</dbReference>
<organism evidence="1 2">
    <name type="scientific">Trabulsiella guamensis ATCC 49490</name>
    <dbReference type="NCBI Taxonomy" id="1005994"/>
    <lineage>
        <taxon>Bacteria</taxon>
        <taxon>Pseudomonadati</taxon>
        <taxon>Pseudomonadota</taxon>
        <taxon>Gammaproteobacteria</taxon>
        <taxon>Enterobacterales</taxon>
        <taxon>Enterobacteriaceae</taxon>
        <taxon>Trabulsiella</taxon>
    </lineage>
</organism>
<comment type="caution">
    <text evidence="1">The sequence shown here is derived from an EMBL/GenBank/DDBJ whole genome shotgun (WGS) entry which is preliminary data.</text>
</comment>
<dbReference type="AlphaFoldDB" id="A0A084ZQB5"/>
<reference evidence="2" key="1">
    <citation type="submission" date="2014-05" db="EMBL/GenBank/DDBJ databases">
        <title>ATOL: Assembling a taxonomically balanced genome-scale reconstruction of the evolutionary history of the Enterobacteriaceae.</title>
        <authorList>
            <person name="Plunkett G. III"/>
            <person name="Neeno-Eckwall E.C."/>
            <person name="Glasner J.D."/>
            <person name="Perna N.T."/>
        </authorList>
    </citation>
    <scope>NUCLEOTIDE SEQUENCE [LARGE SCALE GENOMIC DNA]</scope>
    <source>
        <strain evidence="2">ATCC 49490</strain>
    </source>
</reference>
<gene>
    <name evidence="1" type="ORF">GTGU_04098</name>
</gene>
<keyword evidence="2" id="KW-1185">Reference proteome</keyword>
<dbReference type="Proteomes" id="UP000028630">
    <property type="component" value="Unassembled WGS sequence"/>
</dbReference>
<evidence type="ECO:0000313" key="1">
    <source>
        <dbReference type="EMBL" id="KFB99659.1"/>
    </source>
</evidence>
<proteinExistence type="predicted"/>
<sequence length="40" mass="4729">METPETQDFFVKRSEQVAENMLIALNNYTYEEAASMIDWL</sequence>
<accession>A0A084ZQB5</accession>
<name>A0A084ZQB5_9ENTR</name>